<proteinExistence type="predicted"/>
<dbReference type="Pfam" id="PF14392">
    <property type="entry name" value="zf-CCHC_4"/>
    <property type="match status" value="1"/>
</dbReference>
<dbReference type="InterPro" id="IPR025836">
    <property type="entry name" value="Zn_knuckle_CX2CX4HX4C"/>
</dbReference>
<dbReference type="EMBL" id="JAIQCV010000011">
    <property type="protein sequence ID" value="KAH1047665.1"/>
    <property type="molecule type" value="Genomic_DNA"/>
</dbReference>
<dbReference type="AlphaFoldDB" id="A0A9D3ULW6"/>
<evidence type="ECO:0000259" key="1">
    <source>
        <dbReference type="Pfam" id="PF14392"/>
    </source>
</evidence>
<gene>
    <name evidence="2" type="ORF">J1N35_038449</name>
</gene>
<reference evidence="2 3" key="1">
    <citation type="journal article" date="2021" name="Plant Biotechnol. J.">
        <title>Multi-omics assisted identification of the key and species-specific regulatory components of drought-tolerant mechanisms in Gossypium stocksii.</title>
        <authorList>
            <person name="Yu D."/>
            <person name="Ke L."/>
            <person name="Zhang D."/>
            <person name="Wu Y."/>
            <person name="Sun Y."/>
            <person name="Mei J."/>
            <person name="Sun J."/>
            <person name="Sun Y."/>
        </authorList>
    </citation>
    <scope>NUCLEOTIDE SEQUENCE [LARGE SCALE GENOMIC DNA]</scope>
    <source>
        <strain evidence="3">cv. E1</strain>
        <tissue evidence="2">Leaf</tissue>
    </source>
</reference>
<keyword evidence="3" id="KW-1185">Reference proteome</keyword>
<dbReference type="PANTHER" id="PTHR31286">
    <property type="entry name" value="GLYCINE-RICH CELL WALL STRUCTURAL PROTEIN 1.8-LIKE"/>
    <property type="match status" value="1"/>
</dbReference>
<dbReference type="Proteomes" id="UP000828251">
    <property type="component" value="Unassembled WGS sequence"/>
</dbReference>
<evidence type="ECO:0000313" key="3">
    <source>
        <dbReference type="Proteomes" id="UP000828251"/>
    </source>
</evidence>
<comment type="caution">
    <text evidence="2">The sequence shown here is derived from an EMBL/GenBank/DDBJ whole genome shotgun (WGS) entry which is preliminary data.</text>
</comment>
<protein>
    <recommendedName>
        <fullName evidence="1">Zinc knuckle CX2CX4HX4C domain-containing protein</fullName>
    </recommendedName>
</protein>
<feature type="domain" description="Zinc knuckle CX2CX4HX4C" evidence="1">
    <location>
        <begin position="59"/>
        <end position="105"/>
    </location>
</feature>
<sequence>MGVELNWVAFWVLVHDIPHSFISENVAKQLGNFIGAFLDYDTSFIQSGNMRFMWIRVKLDVRRSLRRRKKFALPNGVSAYVHFDYEKLSLFYLFGSKLGHGESFYQLRATLSKQNVVFYWDLSLRALPHRAAVWKSKWLVEERTGGDKNLGISHLRKGD</sequence>
<organism evidence="2 3">
    <name type="scientific">Gossypium stocksii</name>
    <dbReference type="NCBI Taxonomy" id="47602"/>
    <lineage>
        <taxon>Eukaryota</taxon>
        <taxon>Viridiplantae</taxon>
        <taxon>Streptophyta</taxon>
        <taxon>Embryophyta</taxon>
        <taxon>Tracheophyta</taxon>
        <taxon>Spermatophyta</taxon>
        <taxon>Magnoliopsida</taxon>
        <taxon>eudicotyledons</taxon>
        <taxon>Gunneridae</taxon>
        <taxon>Pentapetalae</taxon>
        <taxon>rosids</taxon>
        <taxon>malvids</taxon>
        <taxon>Malvales</taxon>
        <taxon>Malvaceae</taxon>
        <taxon>Malvoideae</taxon>
        <taxon>Gossypium</taxon>
    </lineage>
</organism>
<name>A0A9D3ULW6_9ROSI</name>
<dbReference type="InterPro" id="IPR040256">
    <property type="entry name" value="At4g02000-like"/>
</dbReference>
<dbReference type="OrthoDB" id="1000626at2759"/>
<accession>A0A9D3ULW6</accession>
<evidence type="ECO:0000313" key="2">
    <source>
        <dbReference type="EMBL" id="KAH1047665.1"/>
    </source>
</evidence>
<dbReference type="PANTHER" id="PTHR31286:SF153">
    <property type="entry name" value="DUF4283 DOMAIN PROTEIN"/>
    <property type="match status" value="1"/>
</dbReference>